<evidence type="ECO:0000313" key="3">
    <source>
        <dbReference type="Proteomes" id="UP001215827"/>
    </source>
</evidence>
<dbReference type="PROSITE" id="PS51819">
    <property type="entry name" value="VOC"/>
    <property type="match status" value="2"/>
</dbReference>
<feature type="domain" description="VOC" evidence="1">
    <location>
        <begin position="144"/>
        <end position="265"/>
    </location>
</feature>
<accession>A0ABY8G043</accession>
<keyword evidence="3" id="KW-1185">Reference proteome</keyword>
<dbReference type="CDD" id="cd07247">
    <property type="entry name" value="SgaA_N_like"/>
    <property type="match status" value="2"/>
</dbReference>
<dbReference type="Proteomes" id="UP001215827">
    <property type="component" value="Chromosome"/>
</dbReference>
<dbReference type="SUPFAM" id="SSF54593">
    <property type="entry name" value="Glyoxalase/Bleomycin resistance protein/Dihydroxybiphenyl dioxygenase"/>
    <property type="match status" value="2"/>
</dbReference>
<dbReference type="EMBL" id="CP121106">
    <property type="protein sequence ID" value="WFL77614.1"/>
    <property type="molecule type" value="Genomic_DNA"/>
</dbReference>
<dbReference type="InterPro" id="IPR037523">
    <property type="entry name" value="VOC_core"/>
</dbReference>
<protein>
    <submittedName>
        <fullName evidence="2">VOC family protein</fullName>
    </submittedName>
</protein>
<dbReference type="InterPro" id="IPR004360">
    <property type="entry name" value="Glyas_Fos-R_dOase_dom"/>
</dbReference>
<gene>
    <name evidence="2" type="ORF">P7228_00690</name>
</gene>
<dbReference type="Pfam" id="PF00903">
    <property type="entry name" value="Glyoxalase"/>
    <property type="match status" value="2"/>
</dbReference>
<evidence type="ECO:0000259" key="1">
    <source>
        <dbReference type="PROSITE" id="PS51819"/>
    </source>
</evidence>
<proteinExistence type="predicted"/>
<dbReference type="PANTHER" id="PTHR33993:SF14">
    <property type="entry name" value="GB|AAF24581.1"/>
    <property type="match status" value="1"/>
</dbReference>
<dbReference type="Gene3D" id="3.10.180.10">
    <property type="entry name" value="2,3-Dihydroxybiphenyl 1,2-Dioxygenase, domain 1"/>
    <property type="match status" value="2"/>
</dbReference>
<reference evidence="2 3" key="1">
    <citation type="submission" date="2023-03" db="EMBL/GenBank/DDBJ databases">
        <title>Altererythrobacter sp. CAU 1644 isolated from sand.</title>
        <authorList>
            <person name="Kim W."/>
        </authorList>
    </citation>
    <scope>NUCLEOTIDE SEQUENCE [LARGE SCALE GENOMIC DNA]</scope>
    <source>
        <strain evidence="2 3">CAU 1644</strain>
    </source>
</reference>
<feature type="domain" description="VOC" evidence="1">
    <location>
        <begin position="7"/>
        <end position="124"/>
    </location>
</feature>
<sequence length="270" mass="29062">MANRHGDFIWYELMTSAPDAAQEFYSRLIGWTFTNSDATDTDYRHFSSAISDVGGVLPLTSEMTDGGARPAWVGYVGVQDVDASVAAIQAAGGSLHMEPWDIPGVGRIAFVADPQGAMFYVMTPIPPEGQPDAESRSFAAMEPMEGHCAWNELASSDPASAKAFYGKQFGWVQDGDMDMGDLGKYEFWKVGDDRGHMIGAVMPLMPGMPMSAWTFYFRVPDIDAAVEYTKANGGTPLQEPTEIPGGEFSFTGIDPQGAGFGLVGPRKGSE</sequence>
<dbReference type="PANTHER" id="PTHR33993">
    <property type="entry name" value="GLYOXALASE-RELATED"/>
    <property type="match status" value="1"/>
</dbReference>
<evidence type="ECO:0000313" key="2">
    <source>
        <dbReference type="EMBL" id="WFL77614.1"/>
    </source>
</evidence>
<dbReference type="InterPro" id="IPR052164">
    <property type="entry name" value="Anthracycline_SecMetBiosynth"/>
</dbReference>
<dbReference type="RefSeq" id="WP_278016307.1">
    <property type="nucleotide sequence ID" value="NZ_CP121106.1"/>
</dbReference>
<name>A0ABY8G043_9SPHN</name>
<dbReference type="InterPro" id="IPR029068">
    <property type="entry name" value="Glyas_Bleomycin-R_OHBP_Dase"/>
</dbReference>
<organism evidence="2 3">
    <name type="scientific">Altererythrobacter arenosus</name>
    <dbReference type="NCBI Taxonomy" id="3032592"/>
    <lineage>
        <taxon>Bacteria</taxon>
        <taxon>Pseudomonadati</taxon>
        <taxon>Pseudomonadota</taxon>
        <taxon>Alphaproteobacteria</taxon>
        <taxon>Sphingomonadales</taxon>
        <taxon>Erythrobacteraceae</taxon>
        <taxon>Altererythrobacter</taxon>
    </lineage>
</organism>